<dbReference type="Proteomes" id="UP000789366">
    <property type="component" value="Unassembled WGS sequence"/>
</dbReference>
<dbReference type="EMBL" id="CAJVPW010004132">
    <property type="protein sequence ID" value="CAG8535522.1"/>
    <property type="molecule type" value="Genomic_DNA"/>
</dbReference>
<proteinExistence type="predicted"/>
<keyword evidence="2" id="KW-1185">Reference proteome</keyword>
<gene>
    <name evidence="1" type="ORF">SPELUC_LOCUS4561</name>
</gene>
<organism evidence="1 2">
    <name type="scientific">Cetraspora pellucida</name>
    <dbReference type="NCBI Taxonomy" id="1433469"/>
    <lineage>
        <taxon>Eukaryota</taxon>
        <taxon>Fungi</taxon>
        <taxon>Fungi incertae sedis</taxon>
        <taxon>Mucoromycota</taxon>
        <taxon>Glomeromycotina</taxon>
        <taxon>Glomeromycetes</taxon>
        <taxon>Diversisporales</taxon>
        <taxon>Gigasporaceae</taxon>
        <taxon>Cetraspora</taxon>
    </lineage>
</organism>
<reference evidence="1" key="1">
    <citation type="submission" date="2021-06" db="EMBL/GenBank/DDBJ databases">
        <authorList>
            <person name="Kallberg Y."/>
            <person name="Tangrot J."/>
            <person name="Rosling A."/>
        </authorList>
    </citation>
    <scope>NUCLEOTIDE SEQUENCE</scope>
    <source>
        <strain evidence="1">28 12/20/2015</strain>
    </source>
</reference>
<sequence>MNTCSISSEQSSSSIKFPLQTKQAARAINGVHTETLITGFRDKILVIITQYGKIGSLAYVTFDSLSSKSLSSFSTSATTNINFLLGGFSSLYQLYALHIATIIANENPNDRRSVVIGLALKNAVDDKDVDNKELIDCIELMPISSRAIVVRSRTSFANEIVNFFKSWLELQLTYLYGHELVRIQVSVVGETNFELVEIHWAKYFEEFEKQIHPHL</sequence>
<evidence type="ECO:0000313" key="1">
    <source>
        <dbReference type="EMBL" id="CAG8535522.1"/>
    </source>
</evidence>
<comment type="caution">
    <text evidence="1">The sequence shown here is derived from an EMBL/GenBank/DDBJ whole genome shotgun (WGS) entry which is preliminary data.</text>
</comment>
<name>A0ACA9LLC5_9GLOM</name>
<protein>
    <submittedName>
        <fullName evidence="1">17550_t:CDS:1</fullName>
    </submittedName>
</protein>
<evidence type="ECO:0000313" key="2">
    <source>
        <dbReference type="Proteomes" id="UP000789366"/>
    </source>
</evidence>
<accession>A0ACA9LLC5</accession>